<sequence>MKLAYERDLTPMKLTSLSGVRQNDVTVALANRLGISRQRMRRILIEKCDIMTLENLGPRYDAAEIQAETDEIGNALSLPHLSTAAGILTKERAEHYRALAGQKDAVTADILKKILEEIS</sequence>
<dbReference type="Pfam" id="PF09218">
    <property type="entry name" value="EhaM"/>
    <property type="match status" value="1"/>
</dbReference>
<accession>A0A644VEM6</accession>
<comment type="caution">
    <text evidence="1">The sequence shown here is derived from an EMBL/GenBank/DDBJ whole genome shotgun (WGS) entry which is preliminary data.</text>
</comment>
<dbReference type="InterPro" id="IPR012056">
    <property type="entry name" value="NiFe_EhaM"/>
</dbReference>
<proteinExistence type="predicted"/>
<organism evidence="1">
    <name type="scientific">bioreactor metagenome</name>
    <dbReference type="NCBI Taxonomy" id="1076179"/>
    <lineage>
        <taxon>unclassified sequences</taxon>
        <taxon>metagenomes</taxon>
        <taxon>ecological metagenomes</taxon>
    </lineage>
</organism>
<dbReference type="AlphaFoldDB" id="A0A644VEM6"/>
<dbReference type="EMBL" id="VSSQ01000288">
    <property type="protein sequence ID" value="MPL89819.1"/>
    <property type="molecule type" value="Genomic_DNA"/>
</dbReference>
<dbReference type="InterPro" id="IPR036606">
    <property type="entry name" value="EhaM-like_sf"/>
</dbReference>
<name>A0A644VEM6_9ZZZZ</name>
<protein>
    <submittedName>
        <fullName evidence="1">Uncharacterized protein</fullName>
    </submittedName>
</protein>
<reference evidence="1" key="1">
    <citation type="submission" date="2019-08" db="EMBL/GenBank/DDBJ databases">
        <authorList>
            <person name="Kucharzyk K."/>
            <person name="Murdoch R.W."/>
            <person name="Higgins S."/>
            <person name="Loffler F."/>
        </authorList>
    </citation>
    <scope>NUCLEOTIDE SEQUENCE</scope>
</reference>
<gene>
    <name evidence="1" type="ORF">SDC9_35861</name>
</gene>
<dbReference type="Gene3D" id="1.10.3070.10">
    <property type="entry name" value="EhaM-like"/>
    <property type="match status" value="1"/>
</dbReference>
<evidence type="ECO:0000313" key="1">
    <source>
        <dbReference type="EMBL" id="MPL89819.1"/>
    </source>
</evidence>
<dbReference type="SUPFAM" id="SSF101332">
    <property type="entry name" value="Hypothetical protein MTH393"/>
    <property type="match status" value="1"/>
</dbReference>